<dbReference type="Gene3D" id="3.50.50.60">
    <property type="entry name" value="FAD/NAD(P)-binding domain"/>
    <property type="match status" value="1"/>
</dbReference>
<keyword evidence="3" id="KW-0560">Oxidoreductase</keyword>
<dbReference type="Pfam" id="PF01593">
    <property type="entry name" value="Amino_oxidase"/>
    <property type="match status" value="1"/>
</dbReference>
<dbReference type="EMBL" id="JBHSXX010000001">
    <property type="protein sequence ID" value="MFC6870606.1"/>
    <property type="molecule type" value="Genomic_DNA"/>
</dbReference>
<dbReference type="PANTHER" id="PTHR43563">
    <property type="entry name" value="AMINE OXIDASE"/>
    <property type="match status" value="1"/>
</dbReference>
<organism evidence="5 6">
    <name type="scientific">Haloechinothrix salitolerans</name>
    <dbReference type="NCBI Taxonomy" id="926830"/>
    <lineage>
        <taxon>Bacteria</taxon>
        <taxon>Bacillati</taxon>
        <taxon>Actinomycetota</taxon>
        <taxon>Actinomycetes</taxon>
        <taxon>Pseudonocardiales</taxon>
        <taxon>Pseudonocardiaceae</taxon>
        <taxon>Haloechinothrix</taxon>
    </lineage>
</organism>
<protein>
    <submittedName>
        <fullName evidence="5">Flavin monoamine oxidase family protein</fullName>
    </submittedName>
</protein>
<dbReference type="Proteomes" id="UP001596337">
    <property type="component" value="Unassembled WGS sequence"/>
</dbReference>
<dbReference type="InterPro" id="IPR036188">
    <property type="entry name" value="FAD/NAD-bd_sf"/>
</dbReference>
<dbReference type="Gene3D" id="1.10.405.10">
    <property type="entry name" value="Guanine Nucleotide Dissociation Inhibitor, domain 1"/>
    <property type="match status" value="1"/>
</dbReference>
<evidence type="ECO:0000256" key="2">
    <source>
        <dbReference type="ARBA" id="ARBA00005995"/>
    </source>
</evidence>
<accession>A0ABW2C689</accession>
<dbReference type="PRINTS" id="PR00757">
    <property type="entry name" value="AMINEOXDASEF"/>
</dbReference>
<gene>
    <name evidence="5" type="ORF">ACFQGD_26080</name>
</gene>
<name>A0ABW2C689_9PSEU</name>
<comment type="cofactor">
    <cofactor evidence="1">
        <name>FAD</name>
        <dbReference type="ChEBI" id="CHEBI:57692"/>
    </cofactor>
</comment>
<dbReference type="InterPro" id="IPR050703">
    <property type="entry name" value="Flavin_MAO"/>
</dbReference>
<dbReference type="PANTHER" id="PTHR43563:SF1">
    <property type="entry name" value="AMINE OXIDASE [FLAVIN-CONTAINING] B"/>
    <property type="match status" value="1"/>
</dbReference>
<proteinExistence type="inferred from homology"/>
<reference evidence="6" key="1">
    <citation type="journal article" date="2019" name="Int. J. Syst. Evol. Microbiol.">
        <title>The Global Catalogue of Microorganisms (GCM) 10K type strain sequencing project: providing services to taxonomists for standard genome sequencing and annotation.</title>
        <authorList>
            <consortium name="The Broad Institute Genomics Platform"/>
            <consortium name="The Broad Institute Genome Sequencing Center for Infectious Disease"/>
            <person name="Wu L."/>
            <person name="Ma J."/>
        </authorList>
    </citation>
    <scope>NUCLEOTIDE SEQUENCE [LARGE SCALE GENOMIC DNA]</scope>
    <source>
        <strain evidence="6">KCTC 32255</strain>
    </source>
</reference>
<dbReference type="RefSeq" id="WP_345399866.1">
    <property type="nucleotide sequence ID" value="NZ_BAABLA010000095.1"/>
</dbReference>
<dbReference type="SUPFAM" id="SSF51905">
    <property type="entry name" value="FAD/NAD(P)-binding domain"/>
    <property type="match status" value="1"/>
</dbReference>
<dbReference type="InterPro" id="IPR002937">
    <property type="entry name" value="Amino_oxidase"/>
</dbReference>
<evidence type="ECO:0000259" key="4">
    <source>
        <dbReference type="Pfam" id="PF01593"/>
    </source>
</evidence>
<dbReference type="Gene3D" id="3.90.660.10">
    <property type="match status" value="1"/>
</dbReference>
<evidence type="ECO:0000313" key="6">
    <source>
        <dbReference type="Proteomes" id="UP001596337"/>
    </source>
</evidence>
<dbReference type="SUPFAM" id="SSF54373">
    <property type="entry name" value="FAD-linked reductases, C-terminal domain"/>
    <property type="match status" value="1"/>
</dbReference>
<feature type="domain" description="Amine oxidase" evidence="4">
    <location>
        <begin position="14"/>
        <end position="451"/>
    </location>
</feature>
<sequence>MSRRADVVVIGAGISGLTAARRLIQSGVSSVLVLEANDRVGGRTFDLHVADGVVTEGGGEWVGPGQDRVLGLINELGLATFKTYVDGKSVYLRNGNRQTYTGTIPPLGPDALADFVQLQTRLEEMAATVPAEAPWAASDAPTWDGMTFGGWLDANSVSAEAKWLFTLGFTIIFGEDPHETSFLRALHAIGSSGGIEHMFNTTGGSQESRIVGGSQLISLRMAEQLGERVMLGSPVTEISQESGGVTVKSARAKVRCRQVIVAMAPADAERIRFTPGLPVRRAALQRKWRNGTENKLFAVYDKPFWRDEGFSGQALTDLPTTPYVSDNSPPDGSIGILVTFMGTAGSGDGLKWSDALLDDPAARRAAFLDDLTKLFGPKAANPAHYLEKSWVDEPWIQGCVSTRAPGTLTRYTNAAREPVGRIHWAGTETGIYYEGYMEAAVSAGERAANEVSDAL</sequence>
<keyword evidence="6" id="KW-1185">Reference proteome</keyword>
<evidence type="ECO:0000313" key="5">
    <source>
        <dbReference type="EMBL" id="MFC6870606.1"/>
    </source>
</evidence>
<evidence type="ECO:0000256" key="3">
    <source>
        <dbReference type="ARBA" id="ARBA00023002"/>
    </source>
</evidence>
<comment type="caution">
    <text evidence="5">The sequence shown here is derived from an EMBL/GenBank/DDBJ whole genome shotgun (WGS) entry which is preliminary data.</text>
</comment>
<comment type="similarity">
    <text evidence="2">Belongs to the flavin monoamine oxidase family.</text>
</comment>
<evidence type="ECO:0000256" key="1">
    <source>
        <dbReference type="ARBA" id="ARBA00001974"/>
    </source>
</evidence>
<dbReference type="InterPro" id="IPR001613">
    <property type="entry name" value="Flavin_amine_oxidase"/>
</dbReference>